<dbReference type="Proteomes" id="UP000266441">
    <property type="component" value="Unassembled WGS sequence"/>
</dbReference>
<dbReference type="AlphaFoldDB" id="A0A399D022"/>
<organism evidence="2 3">
    <name type="scientific">Mariniphaga sediminis</name>
    <dbReference type="NCBI Taxonomy" id="1628158"/>
    <lineage>
        <taxon>Bacteria</taxon>
        <taxon>Pseudomonadati</taxon>
        <taxon>Bacteroidota</taxon>
        <taxon>Bacteroidia</taxon>
        <taxon>Marinilabiliales</taxon>
        <taxon>Prolixibacteraceae</taxon>
        <taxon>Mariniphaga</taxon>
    </lineage>
</organism>
<proteinExistence type="predicted"/>
<dbReference type="PROSITE" id="PS51257">
    <property type="entry name" value="PROKAR_LIPOPROTEIN"/>
    <property type="match status" value="1"/>
</dbReference>
<evidence type="ECO:0000313" key="2">
    <source>
        <dbReference type="EMBL" id="RIH64092.1"/>
    </source>
</evidence>
<dbReference type="EMBL" id="QWET01000013">
    <property type="protein sequence ID" value="RIH64092.1"/>
    <property type="molecule type" value="Genomic_DNA"/>
</dbReference>
<evidence type="ECO:0000256" key="1">
    <source>
        <dbReference type="SAM" id="SignalP"/>
    </source>
</evidence>
<keyword evidence="3" id="KW-1185">Reference proteome</keyword>
<evidence type="ECO:0008006" key="4">
    <source>
        <dbReference type="Google" id="ProtNLM"/>
    </source>
</evidence>
<protein>
    <recommendedName>
        <fullName evidence="4">Right-handed parallel beta-helix repeat-containing protein</fullName>
    </recommendedName>
</protein>
<reference evidence="2 3" key="1">
    <citation type="journal article" date="2015" name="Int. J. Syst. Evol. Microbiol.">
        <title>Mariniphaga sediminis sp. nov., isolated from coastal sediment.</title>
        <authorList>
            <person name="Wang F.Q."/>
            <person name="Shen Q.Y."/>
            <person name="Chen G.J."/>
            <person name="Du Z.J."/>
        </authorList>
    </citation>
    <scope>NUCLEOTIDE SEQUENCE [LARGE SCALE GENOMIC DNA]</scope>
    <source>
        <strain evidence="2 3">SY21</strain>
    </source>
</reference>
<accession>A0A399D022</accession>
<comment type="caution">
    <text evidence="2">The sequence shown here is derived from an EMBL/GenBank/DDBJ whole genome shotgun (WGS) entry which is preliminary data.</text>
</comment>
<feature type="signal peptide" evidence="1">
    <location>
        <begin position="1"/>
        <end position="20"/>
    </location>
</feature>
<dbReference type="OrthoDB" id="1466733at2"/>
<name>A0A399D022_9BACT</name>
<dbReference type="InterPro" id="IPR013783">
    <property type="entry name" value="Ig-like_fold"/>
</dbReference>
<keyword evidence="1" id="KW-0732">Signal</keyword>
<dbReference type="RefSeq" id="WP_119350924.1">
    <property type="nucleotide sequence ID" value="NZ_QWET01000013.1"/>
</dbReference>
<sequence>MKKQYLIWMILIVSSLVIFSCDEEDDSIPAVNPLTANAGEDKQTTTGSAVVLDGSASTDAEGGTFNYSWSIKSKPAGSAASLDDGSSATPGFVADKAGVFLIELIISKDQWTAKDEVKIAVSEASGPQMVEISEDIVVDLVLEDIFTEDWTKVDYLVTNVINVDARLTIKPGVKVAFAENTGLMISSTGSFVSEGGEAEGDRIYLTGETETIGFWGGLLLQSADVDNKMNYTSLSCAGANPDQNAFSAGMYLDSGSKISISHSSFTKNAGMGLFAAPGSELAGFSSNYMMGNEEDNFVIALPASEVGKIAPDCQFWNAGIAVLTADLNNGATIEWGSYNYTLLSGLEVTHGTRLKIAEQARIYVNENERIAALSGGSITAVSRDANPIVISGLGETPGYWKGIFIENSGNNPSKFQYVNIRYAGSTPLAGDQPATIHLGVNGKAAIDNTSLGLGAGDGIEATSDGATLLSFSSNVVREHQGYPLAVSTQNVAVIDEWSHFVNNGKSQVRIDGNFPIANDQETIWKGFRQTDFSYHVRGLSNDLVVWSGLKLNEGVVLEMEPGSRIVVEDANNRQGYLYAIGNDAKNIVFKAVDEVPGSWHGITFSSLNTKNYFDHVQVLHGGKTVDNSFSANIVVDNSPEGKLTILNSVVGYSGQHGISVVNDKRENLADDNISFTSIPGSTIYAW</sequence>
<dbReference type="Gene3D" id="2.60.40.10">
    <property type="entry name" value="Immunoglobulins"/>
    <property type="match status" value="1"/>
</dbReference>
<gene>
    <name evidence="2" type="ORF">D1164_16150</name>
</gene>
<feature type="chain" id="PRO_5017361043" description="Right-handed parallel beta-helix repeat-containing protein" evidence="1">
    <location>
        <begin position="21"/>
        <end position="686"/>
    </location>
</feature>
<dbReference type="Pfam" id="PF22352">
    <property type="entry name" value="K319L-like_PKD"/>
    <property type="match status" value="1"/>
</dbReference>
<evidence type="ECO:0000313" key="3">
    <source>
        <dbReference type="Proteomes" id="UP000266441"/>
    </source>
</evidence>